<dbReference type="Gene3D" id="3.90.550.10">
    <property type="entry name" value="Spore Coat Polysaccharide Biosynthesis Protein SpsA, Chain A"/>
    <property type="match status" value="2"/>
</dbReference>
<dbReference type="InterPro" id="IPR029044">
    <property type="entry name" value="Nucleotide-diphossugar_trans"/>
</dbReference>
<feature type="domain" description="Glycosyltransferase 2-like" evidence="1">
    <location>
        <begin position="39"/>
        <end position="206"/>
    </location>
</feature>
<protein>
    <submittedName>
        <fullName evidence="2">Glycosyltransferase</fullName>
        <ecNumber evidence="2">2.4.-.-</ecNumber>
    </submittedName>
</protein>
<dbReference type="InterPro" id="IPR050834">
    <property type="entry name" value="Glycosyltransf_2"/>
</dbReference>
<keyword evidence="3" id="KW-1185">Reference proteome</keyword>
<evidence type="ECO:0000313" key="3">
    <source>
        <dbReference type="Proteomes" id="UP001152172"/>
    </source>
</evidence>
<sequence length="541" mass="62893">MNLENSKWYKWLPRRGRPLRVRKKGVISNAQRSSNKVGVVLPVYNQERQYLFECVQAIENQTYRNFELVIVIDGANAQTVKAVYEASKLLTCKFSIIHRVFNKGIAYSLNEGFEKLLDCPLLTWISSDNKQWPNYLEKLVEAMKNATPETVLVYSLYHPIDEKGLSRDINNTWYQALNEMMKRPKEEIMLTCFIGASFLFTREAYEQADGYDPKYGLVSDYEFWIRLMPLGEFLFLPEPLMDYRLNGKHSLTTITASEELFLQSMSASVDHRRKNGDKPKVTVIITACNHEKYIKECIQSVLSQSFSNFHIVVIDVGSTDSTLSKIYSMRDTRIIPIHISKRHKADALNIGFEYVLGEYVLELDGDDWIDPATLETMVNEMDSLAENVGLVFANRKIWFEENGVLREGSIHKGLNYADKYEVLEKFQTHCPRMYRYSALKELNGWMSTIQGEPLLADDFAMFLRLAEHYELHWIDKDLYHQRRHSTNITIKEKEILNNQFRILAQETLLRWGNVYKANFEVIDGTITKINLVPTGKEMTKQ</sequence>
<evidence type="ECO:0000259" key="1">
    <source>
        <dbReference type="Pfam" id="PF00535"/>
    </source>
</evidence>
<dbReference type="Proteomes" id="UP001152172">
    <property type="component" value="Unassembled WGS sequence"/>
</dbReference>
<dbReference type="InterPro" id="IPR001173">
    <property type="entry name" value="Glyco_trans_2-like"/>
</dbReference>
<dbReference type="PANTHER" id="PTHR43685">
    <property type="entry name" value="GLYCOSYLTRANSFERASE"/>
    <property type="match status" value="1"/>
</dbReference>
<dbReference type="GO" id="GO:0016757">
    <property type="term" value="F:glycosyltransferase activity"/>
    <property type="evidence" value="ECO:0007669"/>
    <property type="project" value="UniProtKB-KW"/>
</dbReference>
<reference evidence="2" key="1">
    <citation type="submission" date="2022-05" db="EMBL/GenBank/DDBJ databases">
        <authorList>
            <person name="Colautti A."/>
            <person name="Iacumin L."/>
        </authorList>
    </citation>
    <scope>NUCLEOTIDE SEQUENCE</scope>
    <source>
        <strain evidence="2">DSM 30747</strain>
    </source>
</reference>
<accession>A0A9X3R9N7</accession>
<dbReference type="RefSeq" id="WP_269921969.1">
    <property type="nucleotide sequence ID" value="NZ_JAMKBI010000006.1"/>
</dbReference>
<gene>
    <name evidence="2" type="ORF">M9R61_10125</name>
</gene>
<dbReference type="SUPFAM" id="SSF53448">
    <property type="entry name" value="Nucleotide-diphospho-sugar transferases"/>
    <property type="match status" value="2"/>
</dbReference>
<proteinExistence type="predicted"/>
<comment type="caution">
    <text evidence="2">The sequence shown here is derived from an EMBL/GenBank/DDBJ whole genome shotgun (WGS) entry which is preliminary data.</text>
</comment>
<dbReference type="CDD" id="cd00761">
    <property type="entry name" value="Glyco_tranf_GTA_type"/>
    <property type="match status" value="1"/>
</dbReference>
<name>A0A9X3R9N7_9BACI</name>
<feature type="domain" description="Glycosyltransferase 2-like" evidence="1">
    <location>
        <begin position="282"/>
        <end position="442"/>
    </location>
</feature>
<keyword evidence="2" id="KW-0808">Transferase</keyword>
<keyword evidence="2" id="KW-0328">Glycosyltransferase</keyword>
<dbReference type="AlphaFoldDB" id="A0A9X3R9N7"/>
<dbReference type="PANTHER" id="PTHR43685:SF2">
    <property type="entry name" value="GLYCOSYLTRANSFERASE 2-LIKE DOMAIN-CONTAINING PROTEIN"/>
    <property type="match status" value="1"/>
</dbReference>
<dbReference type="EMBL" id="JAMKBI010000006">
    <property type="protein sequence ID" value="MCZ8533670.1"/>
    <property type="molecule type" value="Genomic_DNA"/>
</dbReference>
<evidence type="ECO:0000313" key="2">
    <source>
        <dbReference type="EMBL" id="MCZ8533670.1"/>
    </source>
</evidence>
<dbReference type="EC" id="2.4.-.-" evidence="2"/>
<dbReference type="Pfam" id="PF00535">
    <property type="entry name" value="Glycos_transf_2"/>
    <property type="match status" value="2"/>
</dbReference>
<organism evidence="2 3">
    <name type="scientific">Psychrobacillus psychrodurans</name>
    <dbReference type="NCBI Taxonomy" id="126157"/>
    <lineage>
        <taxon>Bacteria</taxon>
        <taxon>Bacillati</taxon>
        <taxon>Bacillota</taxon>
        <taxon>Bacilli</taxon>
        <taxon>Bacillales</taxon>
        <taxon>Bacillaceae</taxon>
        <taxon>Psychrobacillus</taxon>
    </lineage>
</organism>